<dbReference type="SUPFAM" id="SSF46689">
    <property type="entry name" value="Homeodomain-like"/>
    <property type="match status" value="1"/>
</dbReference>
<protein>
    <submittedName>
        <fullName evidence="7">Transcriptional regulator of acetoin/glycerol metabolism</fullName>
    </submittedName>
</protein>
<dbReference type="InterPro" id="IPR002078">
    <property type="entry name" value="Sigma_54_int"/>
</dbReference>
<evidence type="ECO:0000256" key="4">
    <source>
        <dbReference type="ARBA" id="ARBA00023163"/>
    </source>
</evidence>
<evidence type="ECO:0000256" key="1">
    <source>
        <dbReference type="ARBA" id="ARBA00022741"/>
    </source>
</evidence>
<sequence length="622" mass="67315">MNTGLSTQRENGASSSGGGEALRRGLADVDSAAFRKVREAFLSTGKADDGDVARAGIAPALLDSWRRCLRYGLNSHSNRAVNVGEVDVSSPLVRLADSVVSTREAVLEQSMSGLSLTDADGLVLRQWVGDPALGRWFDQHDIVPSVSVDESAVGTTSGICLLNEHPTMIRGLEHFYDDYSGVTSAGVPVVHPVTRRIVGSLNLTSRYSDTSPVLLAWVMDLVRDIQNAFLQAATRRERALLNAYLTENRDSRHPLMALNDQTIITNATAARLITSVDQAMLWEQASRAIRGDIRDPRQVVLTDGTVVSVQCREVSDSVESAGAVVRIRPVVDEAPRRNVAVRAPGLPGLVGDGSRWRDLCRRAAAAGQEKHILIVGEQGTGKTDVARAMAGDRATVLDTSACADRTFDAWIGRLGQSLESDTESSVVIRRIDQLTEQAAAGVAELIRLHRRGPCRVFATTTQSAHQGHLSRLHAEFPVVLAVPALRDRLEDLPALLDALTRVVGDRLGRDPTPVRWMPDAVQALSRLDWNGNVAELETVVLRVLQGTSNRYVNAADLPSDVVANASRRRLVGLEHVEAQAITAALREARGNKHRAAESLGIARSTLYRKIRTLGIDLSTAAF</sequence>
<evidence type="ECO:0000313" key="7">
    <source>
        <dbReference type="EMBL" id="PYE12422.1"/>
    </source>
</evidence>
<feature type="region of interest" description="Disordered" evidence="5">
    <location>
        <begin position="1"/>
        <end position="22"/>
    </location>
</feature>
<evidence type="ECO:0000313" key="8">
    <source>
        <dbReference type="Proteomes" id="UP000247591"/>
    </source>
</evidence>
<dbReference type="Pfam" id="PF02954">
    <property type="entry name" value="HTH_8"/>
    <property type="match status" value="1"/>
</dbReference>
<gene>
    <name evidence="7" type="ORF">DFR67_1226</name>
</gene>
<keyword evidence="4" id="KW-0804">Transcription</keyword>
<dbReference type="InterPro" id="IPR002197">
    <property type="entry name" value="HTH_Fis"/>
</dbReference>
<dbReference type="AlphaFoldDB" id="A0A318RH23"/>
<dbReference type="InterPro" id="IPR029016">
    <property type="entry name" value="GAF-like_dom_sf"/>
</dbReference>
<dbReference type="RefSeq" id="WP_146240544.1">
    <property type="nucleotide sequence ID" value="NZ_QJSP01000022.1"/>
</dbReference>
<dbReference type="SUPFAM" id="SSF52540">
    <property type="entry name" value="P-loop containing nucleoside triphosphate hydrolases"/>
    <property type="match status" value="1"/>
</dbReference>
<dbReference type="Gene3D" id="1.10.8.60">
    <property type="match status" value="1"/>
</dbReference>
<evidence type="ECO:0000256" key="3">
    <source>
        <dbReference type="ARBA" id="ARBA00023015"/>
    </source>
</evidence>
<dbReference type="InterPro" id="IPR027417">
    <property type="entry name" value="P-loop_NTPase"/>
</dbReference>
<dbReference type="Gene3D" id="1.10.10.60">
    <property type="entry name" value="Homeodomain-like"/>
    <property type="match status" value="1"/>
</dbReference>
<keyword evidence="1" id="KW-0547">Nucleotide-binding</keyword>
<proteinExistence type="predicted"/>
<dbReference type="OrthoDB" id="5496274at2"/>
<dbReference type="Pfam" id="PF25601">
    <property type="entry name" value="AAA_lid_14"/>
    <property type="match status" value="1"/>
</dbReference>
<dbReference type="PANTHER" id="PTHR32071:SF122">
    <property type="entry name" value="SIGMA FACTOR"/>
    <property type="match status" value="1"/>
</dbReference>
<dbReference type="GO" id="GO:0043565">
    <property type="term" value="F:sequence-specific DNA binding"/>
    <property type="evidence" value="ECO:0007669"/>
    <property type="project" value="InterPro"/>
</dbReference>
<feature type="domain" description="Sigma-54 factor interaction" evidence="6">
    <location>
        <begin position="414"/>
        <end position="545"/>
    </location>
</feature>
<organism evidence="7 8">
    <name type="scientific">Williamsia limnetica</name>
    <dbReference type="NCBI Taxonomy" id="882452"/>
    <lineage>
        <taxon>Bacteria</taxon>
        <taxon>Bacillati</taxon>
        <taxon>Actinomycetota</taxon>
        <taxon>Actinomycetes</taxon>
        <taxon>Mycobacteriales</taxon>
        <taxon>Nocardiaceae</taxon>
        <taxon>Williamsia</taxon>
    </lineage>
</organism>
<dbReference type="Gene3D" id="3.40.50.300">
    <property type="entry name" value="P-loop containing nucleotide triphosphate hydrolases"/>
    <property type="match status" value="1"/>
</dbReference>
<keyword evidence="8" id="KW-1185">Reference proteome</keyword>
<evidence type="ECO:0000256" key="2">
    <source>
        <dbReference type="ARBA" id="ARBA00022840"/>
    </source>
</evidence>
<keyword evidence="3" id="KW-0805">Transcription regulation</keyword>
<keyword evidence="2" id="KW-0067">ATP-binding</keyword>
<dbReference type="PANTHER" id="PTHR32071">
    <property type="entry name" value="TRANSCRIPTIONAL REGULATORY PROTEIN"/>
    <property type="match status" value="1"/>
</dbReference>
<dbReference type="InterPro" id="IPR058031">
    <property type="entry name" value="AAA_lid_NorR"/>
</dbReference>
<dbReference type="InterPro" id="IPR009057">
    <property type="entry name" value="Homeodomain-like_sf"/>
</dbReference>
<dbReference type="GO" id="GO:0005524">
    <property type="term" value="F:ATP binding"/>
    <property type="evidence" value="ECO:0007669"/>
    <property type="project" value="UniProtKB-KW"/>
</dbReference>
<dbReference type="GO" id="GO:0006355">
    <property type="term" value="P:regulation of DNA-templated transcription"/>
    <property type="evidence" value="ECO:0007669"/>
    <property type="project" value="InterPro"/>
</dbReference>
<dbReference type="PROSITE" id="PS50045">
    <property type="entry name" value="SIGMA54_INTERACT_4"/>
    <property type="match status" value="1"/>
</dbReference>
<dbReference type="PRINTS" id="PR01590">
    <property type="entry name" value="HTHFIS"/>
</dbReference>
<dbReference type="Proteomes" id="UP000247591">
    <property type="component" value="Unassembled WGS sequence"/>
</dbReference>
<dbReference type="Gene3D" id="3.30.450.40">
    <property type="match status" value="1"/>
</dbReference>
<name>A0A318RH23_WILLI</name>
<evidence type="ECO:0000256" key="5">
    <source>
        <dbReference type="SAM" id="MobiDB-lite"/>
    </source>
</evidence>
<accession>A0A318RH23</accession>
<dbReference type="EMBL" id="QJSP01000022">
    <property type="protein sequence ID" value="PYE12422.1"/>
    <property type="molecule type" value="Genomic_DNA"/>
</dbReference>
<dbReference type="Pfam" id="PF14532">
    <property type="entry name" value="Sigma54_activ_2"/>
    <property type="match status" value="1"/>
</dbReference>
<reference evidence="7 8" key="1">
    <citation type="submission" date="2018-06" db="EMBL/GenBank/DDBJ databases">
        <title>Genomic Encyclopedia of Type Strains, Phase IV (KMG-IV): sequencing the most valuable type-strain genomes for metagenomic binning, comparative biology and taxonomic classification.</title>
        <authorList>
            <person name="Goeker M."/>
        </authorList>
    </citation>
    <scope>NUCLEOTIDE SEQUENCE [LARGE SCALE GENOMIC DNA]</scope>
    <source>
        <strain evidence="7 8">DSM 45521</strain>
    </source>
</reference>
<comment type="caution">
    <text evidence="7">The sequence shown here is derived from an EMBL/GenBank/DDBJ whole genome shotgun (WGS) entry which is preliminary data.</text>
</comment>
<evidence type="ECO:0000259" key="6">
    <source>
        <dbReference type="PROSITE" id="PS50045"/>
    </source>
</evidence>